<dbReference type="InterPro" id="IPR009081">
    <property type="entry name" value="PP-bd_ACP"/>
</dbReference>
<evidence type="ECO:0000313" key="6">
    <source>
        <dbReference type="EMBL" id="CAJ1398349.1"/>
    </source>
</evidence>
<evidence type="ECO:0000256" key="2">
    <source>
        <dbReference type="ARBA" id="ARBA00022553"/>
    </source>
</evidence>
<name>A0AA36J4F0_9DINO</name>
<protein>
    <recommendedName>
        <fullName evidence="5">Carrier domain-containing protein</fullName>
    </recommendedName>
</protein>
<dbReference type="PANTHER" id="PTHR43272">
    <property type="entry name" value="LONG-CHAIN-FATTY-ACID--COA LIGASE"/>
    <property type="match status" value="1"/>
</dbReference>
<evidence type="ECO:0000259" key="5">
    <source>
        <dbReference type="PROSITE" id="PS50075"/>
    </source>
</evidence>
<dbReference type="GO" id="GO:0004467">
    <property type="term" value="F:long-chain fatty acid-CoA ligase activity"/>
    <property type="evidence" value="ECO:0007669"/>
    <property type="project" value="TreeGrafter"/>
</dbReference>
<dbReference type="InterPro" id="IPR020845">
    <property type="entry name" value="AMP-binding_CS"/>
</dbReference>
<dbReference type="GO" id="GO:0016020">
    <property type="term" value="C:membrane"/>
    <property type="evidence" value="ECO:0007669"/>
    <property type="project" value="TreeGrafter"/>
</dbReference>
<dbReference type="EMBL" id="CAUJNA010003297">
    <property type="protein sequence ID" value="CAJ1398349.1"/>
    <property type="molecule type" value="Genomic_DNA"/>
</dbReference>
<keyword evidence="2" id="KW-0597">Phosphoprotein</keyword>
<sequence length="1170" mass="126510">MECTVFACRPTTWWKVAGLGAVVAWIGCSSNSVCHLVQLLYMHGPRALLFHLRNAHKLRSCCFCGKLILPQEVAYTGGRLNEVTTCARCRGMCDHELVLHCEVQPLVVDTAPFGQARCAGQALLIAFDVYGPRPCLGRCPRSRFASCSWRSYREVGNAAVCFGAGLQMQLKCLGSMPKRPIVGLLAAISEQWFITDFACTIAGVPLIIMHRSTDAKVLAHILDQTSCCILVASKHLKQIVQQASIACKKVPTVIWINDSEDSYCRPFEHLPETDSLVCERSWISVLQQGSVAPLQQAPARDPKSLIKLLPSSGSTGLPKLISVTECGLFKPGTACNLQSAVDVVVYAYEAIRQSHDVLMQGGQIGVFSGSLDRILDDARALRPTVFAAPPTFWNGLHAEFEDEVVQEQAGGKPEPTARNDVLQAWLNRPPLGNRIVALISTGAAPQHHVQRWLTRIFGKMVLDCYGCTETGRLASNGSVSSSAELRLRDLPDMGYLTSDRPPRGEILARTPEMTGYFNLEGLKSDGTIAADGDSEDWIVLGGVRYFCTGDVGELVSPANIRVIDRCKHHFKLAQGIYVAPDPVESCLLQSPFVSQIFVWGCGSMQSVAAVAVPSSQAFLKLGLDPSDRGWELQHLVLRSFSEVKGLRPWEVPTKVLLENRFDERFQLGAGKLSRAALIRHYAPRLAGKEGIDLDIPPSRRPNGSDMTLCDGLRQILQSLCQKTTFLPGDSVAALGLDSLGVARLSARISRHFGTEVPPGMLFSIDTLADLERVALCGPQTVRNVLAKRAVVNWSADADAAFQALLASLRPAAGPKGALQAVLLTGATGFLGAFVAARLAGQARPVICLVRAADQATAERRLLKSLRFYQVAADVASIQVLPTAGLELHDLGLSKEAADMVSTSTSVIVHCAAQVSGVCTYSALHSPNVLGTQQVVALALRSHARLVHVSTLGFLPDGHAEVREVSPDHLLHRSGYAQSKWVAEQLVWKAVRHGLDAVVLRPGTVWGDAGTGASNPKDALGLLALGLTRLGCISLDARSPLPPGFNLVHVNYVADAIVATLEANVPANFNPIHLCALSCIPMTMVCQWIQSAGYSLEEMSTNRFCGRVLQVDEEHPLFTLRSQLGQPRSGMQQSLPVVRCGHESILNIKSPRKVSQEGFLRGLSFLSSLMG</sequence>
<dbReference type="InterPro" id="IPR013120">
    <property type="entry name" value="FAR_NAD-bd"/>
</dbReference>
<dbReference type="Pfam" id="PF00501">
    <property type="entry name" value="AMP-binding"/>
    <property type="match status" value="1"/>
</dbReference>
<dbReference type="GO" id="GO:0005524">
    <property type="term" value="F:ATP binding"/>
    <property type="evidence" value="ECO:0007669"/>
    <property type="project" value="UniProtKB-KW"/>
</dbReference>
<dbReference type="SUPFAM" id="SSF56801">
    <property type="entry name" value="Acetyl-CoA synthetase-like"/>
    <property type="match status" value="1"/>
</dbReference>
<dbReference type="SUPFAM" id="SSF47336">
    <property type="entry name" value="ACP-like"/>
    <property type="match status" value="1"/>
</dbReference>
<dbReference type="PROSITE" id="PS00455">
    <property type="entry name" value="AMP_BINDING"/>
    <property type="match status" value="1"/>
</dbReference>
<dbReference type="AlphaFoldDB" id="A0AA36J4F0"/>
<dbReference type="PANTHER" id="PTHR43272:SF33">
    <property type="entry name" value="AMP-BINDING DOMAIN-CONTAINING PROTEIN-RELATED"/>
    <property type="match status" value="1"/>
</dbReference>
<keyword evidence="3" id="KW-0547">Nucleotide-binding</keyword>
<dbReference type="Pfam" id="PF00550">
    <property type="entry name" value="PP-binding"/>
    <property type="match status" value="1"/>
</dbReference>
<evidence type="ECO:0000313" key="7">
    <source>
        <dbReference type="Proteomes" id="UP001178507"/>
    </source>
</evidence>
<keyword evidence="4" id="KW-0067">ATP-binding</keyword>
<gene>
    <name evidence="6" type="ORF">EVOR1521_LOCUS22164</name>
</gene>
<dbReference type="InterPro" id="IPR036291">
    <property type="entry name" value="NAD(P)-bd_dom_sf"/>
</dbReference>
<keyword evidence="1" id="KW-0596">Phosphopantetheine</keyword>
<dbReference type="InterPro" id="IPR006162">
    <property type="entry name" value="Ppantetheine_attach_site"/>
</dbReference>
<dbReference type="PROSITE" id="PS00012">
    <property type="entry name" value="PHOSPHOPANTETHEINE"/>
    <property type="match status" value="1"/>
</dbReference>
<dbReference type="InterPro" id="IPR042099">
    <property type="entry name" value="ANL_N_sf"/>
</dbReference>
<feature type="domain" description="Carrier" evidence="5">
    <location>
        <begin position="702"/>
        <end position="778"/>
    </location>
</feature>
<accession>A0AA36J4F0</accession>
<evidence type="ECO:0000256" key="4">
    <source>
        <dbReference type="ARBA" id="ARBA00022840"/>
    </source>
</evidence>
<comment type="caution">
    <text evidence="6">The sequence shown here is derived from an EMBL/GenBank/DDBJ whole genome shotgun (WGS) entry which is preliminary data.</text>
</comment>
<evidence type="ECO:0000256" key="1">
    <source>
        <dbReference type="ARBA" id="ARBA00022450"/>
    </source>
</evidence>
<organism evidence="6 7">
    <name type="scientific">Effrenium voratum</name>
    <dbReference type="NCBI Taxonomy" id="2562239"/>
    <lineage>
        <taxon>Eukaryota</taxon>
        <taxon>Sar</taxon>
        <taxon>Alveolata</taxon>
        <taxon>Dinophyceae</taxon>
        <taxon>Suessiales</taxon>
        <taxon>Symbiodiniaceae</taxon>
        <taxon>Effrenium</taxon>
    </lineage>
</organism>
<dbReference type="PROSITE" id="PS50075">
    <property type="entry name" value="CARRIER"/>
    <property type="match status" value="1"/>
</dbReference>
<keyword evidence="7" id="KW-1185">Reference proteome</keyword>
<proteinExistence type="predicted"/>
<dbReference type="Gene3D" id="1.10.1200.10">
    <property type="entry name" value="ACP-like"/>
    <property type="match status" value="1"/>
</dbReference>
<dbReference type="Pfam" id="PF07993">
    <property type="entry name" value="NAD_binding_4"/>
    <property type="match status" value="1"/>
</dbReference>
<dbReference type="InterPro" id="IPR000873">
    <property type="entry name" value="AMP-dep_synth/lig_dom"/>
</dbReference>
<evidence type="ECO:0000256" key="3">
    <source>
        <dbReference type="ARBA" id="ARBA00022741"/>
    </source>
</evidence>
<dbReference type="InterPro" id="IPR036736">
    <property type="entry name" value="ACP-like_sf"/>
</dbReference>
<dbReference type="GO" id="GO:0005783">
    <property type="term" value="C:endoplasmic reticulum"/>
    <property type="evidence" value="ECO:0007669"/>
    <property type="project" value="TreeGrafter"/>
</dbReference>
<dbReference type="Gene3D" id="3.40.50.720">
    <property type="entry name" value="NAD(P)-binding Rossmann-like Domain"/>
    <property type="match status" value="1"/>
</dbReference>
<reference evidence="6" key="1">
    <citation type="submission" date="2023-08" db="EMBL/GenBank/DDBJ databases">
        <authorList>
            <person name="Chen Y."/>
            <person name="Shah S."/>
            <person name="Dougan E. K."/>
            <person name="Thang M."/>
            <person name="Chan C."/>
        </authorList>
    </citation>
    <scope>NUCLEOTIDE SEQUENCE</scope>
</reference>
<dbReference type="Proteomes" id="UP001178507">
    <property type="component" value="Unassembled WGS sequence"/>
</dbReference>
<dbReference type="Gene3D" id="3.40.50.12780">
    <property type="entry name" value="N-terminal domain of ligase-like"/>
    <property type="match status" value="1"/>
</dbReference>
<dbReference type="SUPFAM" id="SSF51735">
    <property type="entry name" value="NAD(P)-binding Rossmann-fold domains"/>
    <property type="match status" value="1"/>
</dbReference>